<reference evidence="2" key="3">
    <citation type="submission" date="2019-07" db="EMBL/GenBank/DDBJ databases">
        <authorList>
            <person name="Whitman W."/>
            <person name="Huntemann M."/>
            <person name="Clum A."/>
            <person name="Pillay M."/>
            <person name="Palaniappan K."/>
            <person name="Varghese N."/>
            <person name="Mikhailova N."/>
            <person name="Stamatis D."/>
            <person name="Reddy T."/>
            <person name="Daum C."/>
            <person name="Shapiro N."/>
            <person name="Ivanova N."/>
            <person name="Kyrpides N."/>
            <person name="Woyke T."/>
        </authorList>
    </citation>
    <scope>NUCLEOTIDE SEQUENCE</scope>
    <source>
        <strain evidence="2">CGMCC 1.5380</strain>
    </source>
</reference>
<name>A0A562PL19_9FLAO</name>
<accession>A0A562PL19</accession>
<dbReference type="Proteomes" id="UP000254518">
    <property type="component" value="Unassembled WGS sequence"/>
</dbReference>
<evidence type="ECO:0000313" key="2">
    <source>
        <dbReference type="EMBL" id="TWI45119.1"/>
    </source>
</evidence>
<dbReference type="Gene3D" id="3.40.630.30">
    <property type="match status" value="1"/>
</dbReference>
<dbReference type="EMBL" id="QQBA01000013">
    <property type="protein sequence ID" value="RDI51396.1"/>
    <property type="molecule type" value="Genomic_DNA"/>
</dbReference>
<evidence type="ECO:0000313" key="4">
    <source>
        <dbReference type="Proteomes" id="UP000321392"/>
    </source>
</evidence>
<dbReference type="AlphaFoldDB" id="A0A562PL19"/>
<dbReference type="SUPFAM" id="SSF55729">
    <property type="entry name" value="Acyl-CoA N-acyltransferases (Nat)"/>
    <property type="match status" value="1"/>
</dbReference>
<gene>
    <name evidence="1" type="ORF">DFR66_1136</name>
    <name evidence="2" type="ORF">IQ02_02308</name>
</gene>
<reference evidence="2 4" key="1">
    <citation type="journal article" date="2015" name="Stand. Genomic Sci.">
        <title>Genomic Encyclopedia of Bacterial and Archaeal Type Strains, Phase III: the genomes of soil and plant-associated and newly described type strains.</title>
        <authorList>
            <person name="Whitman W.B."/>
            <person name="Woyke T."/>
            <person name="Klenk H.P."/>
            <person name="Zhou Y."/>
            <person name="Lilburn T.G."/>
            <person name="Beck B.J."/>
            <person name="De Vos P."/>
            <person name="Vandamme P."/>
            <person name="Eisen J.A."/>
            <person name="Garrity G."/>
            <person name="Hugenholtz P."/>
            <person name="Kyrpides N.C."/>
        </authorList>
    </citation>
    <scope>NUCLEOTIDE SEQUENCE [LARGE SCALE GENOMIC DNA]</scope>
    <source>
        <strain evidence="2 4">CGMCC 1.5380</strain>
    </source>
</reference>
<dbReference type="Proteomes" id="UP000321392">
    <property type="component" value="Unassembled WGS sequence"/>
</dbReference>
<evidence type="ECO:0000313" key="3">
    <source>
        <dbReference type="Proteomes" id="UP000254518"/>
    </source>
</evidence>
<dbReference type="EMBL" id="VLKX01000013">
    <property type="protein sequence ID" value="TWI45119.1"/>
    <property type="molecule type" value="Genomic_DNA"/>
</dbReference>
<evidence type="ECO:0008006" key="5">
    <source>
        <dbReference type="Google" id="ProtNLM"/>
    </source>
</evidence>
<organism evidence="2 4">
    <name type="scientific">Flavobacterium glaciei</name>
    <dbReference type="NCBI Taxonomy" id="386300"/>
    <lineage>
        <taxon>Bacteria</taxon>
        <taxon>Pseudomonadati</taxon>
        <taxon>Bacteroidota</taxon>
        <taxon>Flavobacteriia</taxon>
        <taxon>Flavobacteriales</taxon>
        <taxon>Flavobacteriaceae</taxon>
        <taxon>Flavobacterium</taxon>
    </lineage>
</organism>
<comment type="caution">
    <text evidence="2">The sequence shown here is derived from an EMBL/GenBank/DDBJ whole genome shotgun (WGS) entry which is preliminary data.</text>
</comment>
<keyword evidence="3" id="KW-1185">Reference proteome</keyword>
<protein>
    <recommendedName>
        <fullName evidence="5">Peptidoglycan biosynthesis/recognition protein</fullName>
    </recommendedName>
</protein>
<proteinExistence type="predicted"/>
<sequence length="390" mass="45752">MKKNFSSILTTHYSFRIYNATAQLPSNWDDLAVSTVFLSKKYLEILEKSPPENMVCHFIGLFENETLVGIALSQFLDLNLLKSFGDRDKCIKTIVRNLVFRNFGSHVLVIGNNMLTGQNSFAFSESIDKKKAILALRSAASALEKIFQSKGKKIHITTYKDFHKEDIANFDIPEFKNDYQFSTQPNMVFKIDKNWKSEQDYIDSLSKKYRDQYKRARKKATVIEKKKMHLEDIIALEDTIYDLYLHVAQNAPFNTFFLPKNHFRVFKEIFKDKFLFYGYFIDEKLIGFNTLIKNGLVMDTYFLGYDESIQREKMLYLNMLYDMIAYSINKGFKEIIFARTALEIKSSVGAKPVKMYGFIAHSNQIVNLYMSKIFRYLEPETNWQERNPFK</sequence>
<reference evidence="1 3" key="2">
    <citation type="submission" date="2018-07" db="EMBL/GenBank/DDBJ databases">
        <title>Genomic Encyclopedia of Type Strains, Phase IV (KMG-IV): sequencing the most valuable type-strain genomes for metagenomic binning, comparative biology and taxonomic classification.</title>
        <authorList>
            <person name="Goeker M."/>
        </authorList>
    </citation>
    <scope>NUCLEOTIDE SEQUENCE [LARGE SCALE GENOMIC DNA]</scope>
    <source>
        <strain evidence="1 3">DSM 19728</strain>
    </source>
</reference>
<evidence type="ECO:0000313" key="1">
    <source>
        <dbReference type="EMBL" id="RDI51396.1"/>
    </source>
</evidence>
<dbReference type="InterPro" id="IPR016181">
    <property type="entry name" value="Acyl_CoA_acyltransferase"/>
</dbReference>